<gene>
    <name evidence="1" type="ORF">DNK49_13510</name>
</gene>
<name>A0A323UU62_9RHOO</name>
<dbReference type="RefSeq" id="WP_110525403.1">
    <property type="nucleotide sequence ID" value="NZ_QKOE01000009.1"/>
</dbReference>
<reference evidence="1 2" key="1">
    <citation type="submission" date="2018-06" db="EMBL/GenBank/DDBJ databases">
        <title>Azoarcus communis strain SWub3 genome.</title>
        <authorList>
            <person name="Zorraquino Salvo V."/>
            <person name="Toubiana D."/>
            <person name="Blumwald E."/>
        </authorList>
    </citation>
    <scope>NUCLEOTIDE SEQUENCE [LARGE SCALE GENOMIC DNA]</scope>
    <source>
        <strain evidence="1 2">SWub3</strain>
    </source>
</reference>
<proteinExistence type="predicted"/>
<evidence type="ECO:0000313" key="1">
    <source>
        <dbReference type="EMBL" id="PZA16035.1"/>
    </source>
</evidence>
<keyword evidence="2" id="KW-1185">Reference proteome</keyword>
<dbReference type="OrthoDB" id="8550051at2"/>
<evidence type="ECO:0000313" key="2">
    <source>
        <dbReference type="Proteomes" id="UP000248259"/>
    </source>
</evidence>
<dbReference type="AlphaFoldDB" id="A0A323UU62"/>
<accession>A0A323UU62</accession>
<comment type="caution">
    <text evidence="1">The sequence shown here is derived from an EMBL/GenBank/DDBJ whole genome shotgun (WGS) entry which is preliminary data.</text>
</comment>
<dbReference type="Proteomes" id="UP000248259">
    <property type="component" value="Unassembled WGS sequence"/>
</dbReference>
<sequence length="134" mass="14604">MLTLTDPASTIAITDAMLRELVDCRFNEITQGEPFDPEIHGVFIVVEPGDTATDLENVSGCPILTHSLTGHRFGDDGFSPLFEYLGEHACCFEMVFVSGEGDFGIVIFIPKTEDIAPELLSFCATYAQPAEETP</sequence>
<dbReference type="EMBL" id="QKOE01000009">
    <property type="protein sequence ID" value="PZA16035.1"/>
    <property type="molecule type" value="Genomic_DNA"/>
</dbReference>
<organism evidence="1 2">
    <name type="scientific">Parazoarcus communis SWub3 = DSM 12120</name>
    <dbReference type="NCBI Taxonomy" id="1121029"/>
    <lineage>
        <taxon>Bacteria</taxon>
        <taxon>Pseudomonadati</taxon>
        <taxon>Pseudomonadota</taxon>
        <taxon>Betaproteobacteria</taxon>
        <taxon>Rhodocyclales</taxon>
        <taxon>Zoogloeaceae</taxon>
        <taxon>Parazoarcus</taxon>
    </lineage>
</organism>
<protein>
    <submittedName>
        <fullName evidence="1">Uncharacterized protein</fullName>
    </submittedName>
</protein>